<accession>A0A7X9XBM3</accession>
<name>A0A7X9XBM3_9BACT</name>
<keyword evidence="1" id="KW-0378">Hydrolase</keyword>
<organism evidence="3 4">
    <name type="scientific">Flammeovirga aprica JL-4</name>
    <dbReference type="NCBI Taxonomy" id="694437"/>
    <lineage>
        <taxon>Bacteria</taxon>
        <taxon>Pseudomonadati</taxon>
        <taxon>Bacteroidota</taxon>
        <taxon>Cytophagia</taxon>
        <taxon>Cytophagales</taxon>
        <taxon>Flammeovirgaceae</taxon>
        <taxon>Flammeovirga</taxon>
    </lineage>
</organism>
<dbReference type="GO" id="GO:0001681">
    <property type="term" value="F:sialate O-acetylesterase activity"/>
    <property type="evidence" value="ECO:0007669"/>
    <property type="project" value="InterPro"/>
</dbReference>
<proteinExistence type="predicted"/>
<dbReference type="PANTHER" id="PTHR22901:SF0">
    <property type="entry name" value="SIALATE O-ACETYLESTERASE"/>
    <property type="match status" value="1"/>
</dbReference>
<evidence type="ECO:0000256" key="1">
    <source>
        <dbReference type="ARBA" id="ARBA00022801"/>
    </source>
</evidence>
<dbReference type="SUPFAM" id="SSF52266">
    <property type="entry name" value="SGNH hydrolase"/>
    <property type="match status" value="1"/>
</dbReference>
<dbReference type="InterPro" id="IPR005181">
    <property type="entry name" value="SASA"/>
</dbReference>
<reference evidence="3 4" key="1">
    <citation type="submission" date="2020-04" db="EMBL/GenBank/DDBJ databases">
        <title>Flammeovirga sp. SR4, a novel species isolated from seawater.</title>
        <authorList>
            <person name="Wang X."/>
        </authorList>
    </citation>
    <scope>NUCLEOTIDE SEQUENCE [LARGE SCALE GENOMIC DNA]</scope>
    <source>
        <strain evidence="3 4">ATCC 23126</strain>
    </source>
</reference>
<dbReference type="EMBL" id="JABANE010000074">
    <property type="protein sequence ID" value="NME70769.1"/>
    <property type="molecule type" value="Genomic_DNA"/>
</dbReference>
<gene>
    <name evidence="3" type="ORF">HHU12_22540</name>
</gene>
<dbReference type="InterPro" id="IPR039329">
    <property type="entry name" value="SIAE"/>
</dbReference>
<dbReference type="RefSeq" id="WP_169659000.1">
    <property type="nucleotide sequence ID" value="NZ_JABANE010000074.1"/>
</dbReference>
<evidence type="ECO:0000313" key="3">
    <source>
        <dbReference type="EMBL" id="NME70769.1"/>
    </source>
</evidence>
<evidence type="ECO:0000259" key="2">
    <source>
        <dbReference type="Pfam" id="PF03629"/>
    </source>
</evidence>
<keyword evidence="4" id="KW-1185">Reference proteome</keyword>
<evidence type="ECO:0000313" key="4">
    <source>
        <dbReference type="Proteomes" id="UP000576082"/>
    </source>
</evidence>
<dbReference type="Pfam" id="PF03629">
    <property type="entry name" value="SASA"/>
    <property type="match status" value="1"/>
</dbReference>
<dbReference type="InterPro" id="IPR036514">
    <property type="entry name" value="SGNH_hydro_sf"/>
</dbReference>
<protein>
    <submittedName>
        <fullName evidence="3">Sialate O-acetylesterase</fullName>
    </submittedName>
</protein>
<dbReference type="AlphaFoldDB" id="A0A7X9XBM3"/>
<dbReference type="Proteomes" id="UP000576082">
    <property type="component" value="Unassembled WGS sequence"/>
</dbReference>
<feature type="domain" description="Sialate O-acetylesterase" evidence="2">
    <location>
        <begin position="104"/>
        <end position="348"/>
    </location>
</feature>
<comment type="caution">
    <text evidence="3">The sequence shown here is derived from an EMBL/GenBank/DDBJ whole genome shotgun (WGS) entry which is preliminary data.</text>
</comment>
<dbReference type="PANTHER" id="PTHR22901">
    <property type="entry name" value="SIALATE O-ACETYLESTERASE"/>
    <property type="match status" value="1"/>
</dbReference>
<sequence length="465" mass="53920">MKKLFILALLWVIINPLYALSVSNLFSSNMVLQQNTFVTIWGWGKTGETIKVHPSWGDELSTTVDQNSNWKVRIKTPPGGYRSYDISIQSDTESIELRNVVMGEVWLAVGQTNITSTFEEYVHKPKEVFERASYPNIRMMTVHPKEKGYVHEDISGNWELCSQAVLDKWSELGYYFALNITEKLNVPIGVVVQDWGDEPIDSWHEEEILEQELANQDKDHPEAQPFTFHQYDIHHHALMYQYRDYKFTGILWSHGKDQPNKKGDYKKQMNTLIHHMRQQFGKIPFYYVQIAPYKYKKMTHGAVVRDHQRQLLHIDKTAMVVTSDISDIHDLHSKNKDEIGIRLAKIALKKHYRVMENELVESPQLTKVVKEGKKLFVYYEHSKGLHFEDGDQGDFEVSGEDHEFHIVKAKVHRGVVVLELGKIKKPKFVRFGWNSRAVPLLVNDSGLPASCFSKQEILNKNNKAL</sequence>
<dbReference type="Gene3D" id="3.40.50.1110">
    <property type="entry name" value="SGNH hydrolase"/>
    <property type="match status" value="1"/>
</dbReference>
<dbReference type="GO" id="GO:0005975">
    <property type="term" value="P:carbohydrate metabolic process"/>
    <property type="evidence" value="ECO:0007669"/>
    <property type="project" value="TreeGrafter"/>
</dbReference>